<dbReference type="Proteomes" id="UP001633002">
    <property type="component" value="Unassembled WGS sequence"/>
</dbReference>
<keyword evidence="3" id="KW-1185">Reference proteome</keyword>
<evidence type="ECO:0000256" key="1">
    <source>
        <dbReference type="SAM" id="MobiDB-lite"/>
    </source>
</evidence>
<evidence type="ECO:0000313" key="2">
    <source>
        <dbReference type="EMBL" id="KAL3695632.1"/>
    </source>
</evidence>
<sequence>MQTTGEKDLQDKTLKAEIKNNRFEVIGADPEAEEDSEDWWEQEDDAQNQGVEMKPEDSHEKSVEEEEPHQSAKGKPNAEEGEKSKEEDQFTTFDEAEKLNTRMTSEL</sequence>
<accession>A0ABD3HYM7</accession>
<feature type="compositionally biased region" description="Basic and acidic residues" evidence="1">
    <location>
        <begin position="76"/>
        <end position="88"/>
    </location>
</feature>
<reference evidence="2 3" key="1">
    <citation type="submission" date="2024-09" db="EMBL/GenBank/DDBJ databases">
        <title>Chromosome-scale assembly of Riccia sorocarpa.</title>
        <authorList>
            <person name="Paukszto L."/>
        </authorList>
    </citation>
    <scope>NUCLEOTIDE SEQUENCE [LARGE SCALE GENOMIC DNA]</scope>
    <source>
        <strain evidence="2">LP-2024</strain>
        <tissue evidence="2">Aerial parts of the thallus</tissue>
    </source>
</reference>
<organism evidence="2 3">
    <name type="scientific">Riccia sorocarpa</name>
    <dbReference type="NCBI Taxonomy" id="122646"/>
    <lineage>
        <taxon>Eukaryota</taxon>
        <taxon>Viridiplantae</taxon>
        <taxon>Streptophyta</taxon>
        <taxon>Embryophyta</taxon>
        <taxon>Marchantiophyta</taxon>
        <taxon>Marchantiopsida</taxon>
        <taxon>Marchantiidae</taxon>
        <taxon>Marchantiales</taxon>
        <taxon>Ricciaceae</taxon>
        <taxon>Riccia</taxon>
    </lineage>
</organism>
<comment type="caution">
    <text evidence="2">The sequence shown here is derived from an EMBL/GenBank/DDBJ whole genome shotgun (WGS) entry which is preliminary data.</text>
</comment>
<feature type="compositionally biased region" description="Acidic residues" evidence="1">
    <location>
        <begin position="30"/>
        <end position="46"/>
    </location>
</feature>
<protein>
    <submittedName>
        <fullName evidence="2">Uncharacterized protein</fullName>
    </submittedName>
</protein>
<feature type="region of interest" description="Disordered" evidence="1">
    <location>
        <begin position="22"/>
        <end position="107"/>
    </location>
</feature>
<name>A0ABD3HYM7_9MARC</name>
<evidence type="ECO:0000313" key="3">
    <source>
        <dbReference type="Proteomes" id="UP001633002"/>
    </source>
</evidence>
<dbReference type="AlphaFoldDB" id="A0ABD3HYM7"/>
<dbReference type="EMBL" id="JBJQOH010000002">
    <property type="protein sequence ID" value="KAL3695632.1"/>
    <property type="molecule type" value="Genomic_DNA"/>
</dbReference>
<feature type="compositionally biased region" description="Basic and acidic residues" evidence="1">
    <location>
        <begin position="53"/>
        <end position="62"/>
    </location>
</feature>
<proteinExistence type="predicted"/>
<gene>
    <name evidence="2" type="ORF">R1sor_009708</name>
</gene>